<name>A0A6G1GKB6_9PEZI</name>
<evidence type="ECO:0000313" key="2">
    <source>
        <dbReference type="EMBL" id="KAF1981385.1"/>
    </source>
</evidence>
<accession>A0A6G1GKB6</accession>
<evidence type="ECO:0000313" key="3">
    <source>
        <dbReference type="Proteomes" id="UP000800041"/>
    </source>
</evidence>
<organism evidence="2 3">
    <name type="scientific">Aulographum hederae CBS 113979</name>
    <dbReference type="NCBI Taxonomy" id="1176131"/>
    <lineage>
        <taxon>Eukaryota</taxon>
        <taxon>Fungi</taxon>
        <taxon>Dikarya</taxon>
        <taxon>Ascomycota</taxon>
        <taxon>Pezizomycotina</taxon>
        <taxon>Dothideomycetes</taxon>
        <taxon>Pleosporomycetidae</taxon>
        <taxon>Aulographales</taxon>
        <taxon>Aulographaceae</taxon>
    </lineage>
</organism>
<gene>
    <name evidence="2" type="ORF">K402DRAFT_398572</name>
</gene>
<dbReference type="Proteomes" id="UP000800041">
    <property type="component" value="Unassembled WGS sequence"/>
</dbReference>
<dbReference type="EMBL" id="ML977200">
    <property type="protein sequence ID" value="KAF1981385.1"/>
    <property type="molecule type" value="Genomic_DNA"/>
</dbReference>
<sequence length="78" mass="8720">MVKAKCALWILACFVTCRVFRAGTAWLNRNSESRIRVDGVTGGLVKGQRSGLQLCGIGKWLQQKHVSSSRVVCRMKLR</sequence>
<reference evidence="2" key="1">
    <citation type="journal article" date="2020" name="Stud. Mycol.">
        <title>101 Dothideomycetes genomes: a test case for predicting lifestyles and emergence of pathogens.</title>
        <authorList>
            <person name="Haridas S."/>
            <person name="Albert R."/>
            <person name="Binder M."/>
            <person name="Bloem J."/>
            <person name="Labutti K."/>
            <person name="Salamov A."/>
            <person name="Andreopoulos B."/>
            <person name="Baker S."/>
            <person name="Barry K."/>
            <person name="Bills G."/>
            <person name="Bluhm B."/>
            <person name="Cannon C."/>
            <person name="Castanera R."/>
            <person name="Culley D."/>
            <person name="Daum C."/>
            <person name="Ezra D."/>
            <person name="Gonzalez J."/>
            <person name="Henrissat B."/>
            <person name="Kuo A."/>
            <person name="Liang C."/>
            <person name="Lipzen A."/>
            <person name="Lutzoni F."/>
            <person name="Magnuson J."/>
            <person name="Mondo S."/>
            <person name="Nolan M."/>
            <person name="Ohm R."/>
            <person name="Pangilinan J."/>
            <person name="Park H.-J."/>
            <person name="Ramirez L."/>
            <person name="Alfaro M."/>
            <person name="Sun H."/>
            <person name="Tritt A."/>
            <person name="Yoshinaga Y."/>
            <person name="Zwiers L.-H."/>
            <person name="Turgeon B."/>
            <person name="Goodwin S."/>
            <person name="Spatafora J."/>
            <person name="Crous P."/>
            <person name="Grigoriev I."/>
        </authorList>
    </citation>
    <scope>NUCLEOTIDE SEQUENCE</scope>
    <source>
        <strain evidence="2">CBS 113979</strain>
    </source>
</reference>
<feature type="signal peptide" evidence="1">
    <location>
        <begin position="1"/>
        <end position="25"/>
    </location>
</feature>
<keyword evidence="1" id="KW-0732">Signal</keyword>
<proteinExistence type="predicted"/>
<protein>
    <recommendedName>
        <fullName evidence="4">Secreted protein</fullName>
    </recommendedName>
</protein>
<keyword evidence="3" id="KW-1185">Reference proteome</keyword>
<evidence type="ECO:0000256" key="1">
    <source>
        <dbReference type="SAM" id="SignalP"/>
    </source>
</evidence>
<feature type="chain" id="PRO_5026143200" description="Secreted protein" evidence="1">
    <location>
        <begin position="26"/>
        <end position="78"/>
    </location>
</feature>
<dbReference type="AlphaFoldDB" id="A0A6G1GKB6"/>
<feature type="non-terminal residue" evidence="2">
    <location>
        <position position="78"/>
    </location>
</feature>
<evidence type="ECO:0008006" key="4">
    <source>
        <dbReference type="Google" id="ProtNLM"/>
    </source>
</evidence>